<organism evidence="8 9">
    <name type="scientific">Chryseobacterium terrae</name>
    <dbReference type="NCBI Taxonomy" id="3163299"/>
    <lineage>
        <taxon>Bacteria</taxon>
        <taxon>Pseudomonadati</taxon>
        <taxon>Bacteroidota</taxon>
        <taxon>Flavobacteriia</taxon>
        <taxon>Flavobacteriales</taxon>
        <taxon>Weeksellaceae</taxon>
        <taxon>Chryseobacterium group</taxon>
        <taxon>Chryseobacterium</taxon>
    </lineage>
</organism>
<protein>
    <submittedName>
        <fullName evidence="8">RagB/SusD family nutrient uptake outer membrane protein</fullName>
    </submittedName>
</protein>
<dbReference type="Gene3D" id="1.25.40.390">
    <property type="match status" value="1"/>
</dbReference>
<dbReference type="Pfam" id="PF14322">
    <property type="entry name" value="SusD-like_3"/>
    <property type="match status" value="1"/>
</dbReference>
<comment type="caution">
    <text evidence="8">The sequence shown here is derived from an EMBL/GenBank/DDBJ whole genome shotgun (WGS) entry which is preliminary data.</text>
</comment>
<evidence type="ECO:0000259" key="6">
    <source>
        <dbReference type="Pfam" id="PF07980"/>
    </source>
</evidence>
<comment type="subcellular location">
    <subcellularLocation>
        <location evidence="1">Cell outer membrane</location>
    </subcellularLocation>
</comment>
<dbReference type="EMBL" id="JBELPY010000007">
    <property type="protein sequence ID" value="MFL9834789.1"/>
    <property type="molecule type" value="Genomic_DNA"/>
</dbReference>
<keyword evidence="5" id="KW-0998">Cell outer membrane</keyword>
<sequence>MKKIILIFTLLTAISVVNSCRDAYEIVQDGEFSESATFQSVNDMQKFLNNTYDRVSIYNEIAFTSIFTDELGIGSQNGGQNVSLYNFVVTSQNGYASSMWLGHYSAINSANRLIAGAKLITPNGTAEQQAYNSILAQAYAIRAFSHFQLLSYFAPNIKDNGSLGVILMDRVPAANEKLPRSTVGEVFSLIESDLNFAYANIDPVKLPSTASASYKFVSKTFIDALRARMYLYRGNYTLAEQYADNVINNSGLTLTPAGTVTVNSAGVANAAFYGSYTTASTSPYKSMLQDFSRGEVIMALDRPVGKAGIASEFYFNRTNFLGGPYMDLGRAVYNLINVPGDVRKHAYIDPTAKIDANYQTYSFPQYLLNDVLCIDKYSGKSGAELNSDLKVFRLSEMYFIKAECRVAANDLPGAAARIKAVRDARNYLAPVTLPVYANATQAWNDILKERRVELALEGHRYLDLKRIGALAGVTKTERDPKDVEGYTNKELNITDSRFTLPIPADEINGNPIQQNPGY</sequence>
<dbReference type="InterPro" id="IPR033985">
    <property type="entry name" value="SusD-like_N"/>
</dbReference>
<dbReference type="RefSeq" id="WP_408090912.1">
    <property type="nucleotide sequence ID" value="NZ_JBELPY010000007.1"/>
</dbReference>
<proteinExistence type="inferred from homology"/>
<evidence type="ECO:0000256" key="2">
    <source>
        <dbReference type="ARBA" id="ARBA00006275"/>
    </source>
</evidence>
<comment type="similarity">
    <text evidence="2">Belongs to the SusD family.</text>
</comment>
<dbReference type="SUPFAM" id="SSF48452">
    <property type="entry name" value="TPR-like"/>
    <property type="match status" value="1"/>
</dbReference>
<evidence type="ECO:0000256" key="3">
    <source>
        <dbReference type="ARBA" id="ARBA00022729"/>
    </source>
</evidence>
<keyword evidence="3" id="KW-0732">Signal</keyword>
<evidence type="ECO:0000313" key="9">
    <source>
        <dbReference type="Proteomes" id="UP001629058"/>
    </source>
</evidence>
<reference evidence="8 9" key="1">
    <citation type="submission" date="2024-06" db="EMBL/GenBank/DDBJ databases">
        <authorList>
            <person name="Kaempfer P."/>
            <person name="Viver T."/>
        </authorList>
    </citation>
    <scope>NUCLEOTIDE SEQUENCE [LARGE SCALE GENOMIC DNA]</scope>
    <source>
        <strain evidence="8 9">ST-37</strain>
    </source>
</reference>
<feature type="domain" description="RagB/SusD" evidence="6">
    <location>
        <begin position="356"/>
        <end position="518"/>
    </location>
</feature>
<evidence type="ECO:0000313" key="8">
    <source>
        <dbReference type="EMBL" id="MFL9834789.1"/>
    </source>
</evidence>
<dbReference type="InterPro" id="IPR012944">
    <property type="entry name" value="SusD_RagB_dom"/>
</dbReference>
<keyword evidence="4" id="KW-0472">Membrane</keyword>
<evidence type="ECO:0000259" key="7">
    <source>
        <dbReference type="Pfam" id="PF14322"/>
    </source>
</evidence>
<evidence type="ECO:0000256" key="1">
    <source>
        <dbReference type="ARBA" id="ARBA00004442"/>
    </source>
</evidence>
<gene>
    <name evidence="8" type="ORF">ABS765_12185</name>
</gene>
<keyword evidence="9" id="KW-1185">Reference proteome</keyword>
<evidence type="ECO:0000256" key="4">
    <source>
        <dbReference type="ARBA" id="ARBA00023136"/>
    </source>
</evidence>
<dbReference type="Proteomes" id="UP001629058">
    <property type="component" value="Unassembled WGS sequence"/>
</dbReference>
<evidence type="ECO:0000256" key="5">
    <source>
        <dbReference type="ARBA" id="ARBA00023237"/>
    </source>
</evidence>
<name>A0ABW8Y3V8_9FLAO</name>
<dbReference type="Pfam" id="PF07980">
    <property type="entry name" value="SusD_RagB"/>
    <property type="match status" value="1"/>
</dbReference>
<feature type="domain" description="SusD-like N-terminal" evidence="7">
    <location>
        <begin position="41"/>
        <end position="219"/>
    </location>
</feature>
<accession>A0ABW8Y3V8</accession>
<dbReference type="InterPro" id="IPR011990">
    <property type="entry name" value="TPR-like_helical_dom_sf"/>
</dbReference>